<evidence type="ECO:0000313" key="15">
    <source>
        <dbReference type="Proteomes" id="UP000180175"/>
    </source>
</evidence>
<evidence type="ECO:0000256" key="4">
    <source>
        <dbReference type="ARBA" id="ARBA00022516"/>
    </source>
</evidence>
<accession>A0A1S2MHT4</accession>
<sequence>MINGIGIDIVELVRIRGAMERHQSFVTRILTTKEQTIFHKLTDNRKVEFLAGRFAAKEAFAKAAGTGIGKQLSWQDVEITPDINGKPKIISKITLGKIHLSISHSKEYAVANVIIEKM</sequence>
<keyword evidence="7 11" id="KW-0276">Fatty acid metabolism</keyword>
<gene>
    <name evidence="11" type="primary">acpS</name>
    <name evidence="14" type="ORF">AWH56_009430</name>
    <name evidence="13" type="ORF">AWH56_01105</name>
</gene>
<comment type="subcellular location">
    <subcellularLocation>
        <location evidence="11">Cytoplasm</location>
    </subcellularLocation>
</comment>
<keyword evidence="3 11" id="KW-0963">Cytoplasm</keyword>
<dbReference type="EC" id="2.7.8.7" evidence="11"/>
<evidence type="ECO:0000313" key="14">
    <source>
        <dbReference type="EMBL" id="QOY37779.1"/>
    </source>
</evidence>
<evidence type="ECO:0000256" key="6">
    <source>
        <dbReference type="ARBA" id="ARBA00022723"/>
    </source>
</evidence>
<dbReference type="RefSeq" id="WP_071315404.1">
    <property type="nucleotide sequence ID" value="NZ_CP063356.2"/>
</dbReference>
<dbReference type="InterPro" id="IPR008278">
    <property type="entry name" value="4-PPantetheinyl_Trfase_dom"/>
</dbReference>
<dbReference type="NCBIfam" id="TIGR00556">
    <property type="entry name" value="pantethn_trn"/>
    <property type="match status" value="1"/>
</dbReference>
<proteinExistence type="inferred from homology"/>
<dbReference type="EMBL" id="CP063356">
    <property type="protein sequence ID" value="QOY37779.1"/>
    <property type="molecule type" value="Genomic_DNA"/>
</dbReference>
<reference evidence="14 15" key="2">
    <citation type="journal article" date="2017" name="Genome Announc.">
        <title>Draft Genome Sequences of Four Alkaliphilic Bacteria Belonging to the Anaerobacillus Genus.</title>
        <authorList>
            <person name="Bassil N.M."/>
            <person name="Lloyd J.R."/>
        </authorList>
    </citation>
    <scope>NUCLEOTIDE SEQUENCE [LARGE SCALE GENOMIC DNA]</scope>
    <source>
        <strain evidence="14 15">NB2006</strain>
    </source>
</reference>
<dbReference type="OrthoDB" id="517356at2"/>
<dbReference type="GO" id="GO:0008897">
    <property type="term" value="F:holo-[acyl-carrier-protein] synthase activity"/>
    <property type="evidence" value="ECO:0007669"/>
    <property type="project" value="UniProtKB-UniRule"/>
</dbReference>
<dbReference type="InterPro" id="IPR002582">
    <property type="entry name" value="ACPS"/>
</dbReference>
<dbReference type="Pfam" id="PF01648">
    <property type="entry name" value="ACPS"/>
    <property type="match status" value="1"/>
</dbReference>
<keyword evidence="8 11" id="KW-0460">Magnesium</keyword>
<comment type="similarity">
    <text evidence="2">Belongs to the P-Pant transferase superfamily. Gsp/Sfp/HetI/AcpT family.</text>
</comment>
<keyword evidence="9 11" id="KW-0443">Lipid metabolism</keyword>
<reference evidence="14" key="4">
    <citation type="submission" date="2020-10" db="EMBL/GenBank/DDBJ databases">
        <authorList>
            <person name="Bassil N.M."/>
            <person name="Lloyd J.R."/>
        </authorList>
    </citation>
    <scope>NUCLEOTIDE SEQUENCE</scope>
    <source>
        <strain evidence="14">NB2006</strain>
    </source>
</reference>
<dbReference type="PANTHER" id="PTHR12215:SF10">
    <property type="entry name" value="L-AMINOADIPATE-SEMIALDEHYDE DEHYDROGENASE-PHOSPHOPANTETHEINYL TRANSFERASE"/>
    <property type="match status" value="1"/>
</dbReference>
<dbReference type="InterPro" id="IPR037143">
    <property type="entry name" value="4-PPantetheinyl_Trfase_dom_sf"/>
</dbReference>
<organism evidence="13 15">
    <name type="scientific">Anaerobacillus isosaccharinicus</name>
    <dbReference type="NCBI Taxonomy" id="1532552"/>
    <lineage>
        <taxon>Bacteria</taxon>
        <taxon>Bacillati</taxon>
        <taxon>Bacillota</taxon>
        <taxon>Bacilli</taxon>
        <taxon>Bacillales</taxon>
        <taxon>Bacillaceae</taxon>
        <taxon>Anaerobacillus</taxon>
    </lineage>
</organism>
<dbReference type="GO" id="GO:0019878">
    <property type="term" value="P:lysine biosynthetic process via aminoadipic acid"/>
    <property type="evidence" value="ECO:0007669"/>
    <property type="project" value="TreeGrafter"/>
</dbReference>
<name>A0A1S2MHT4_9BACI</name>
<keyword evidence="10 11" id="KW-0275">Fatty acid biosynthesis</keyword>
<dbReference type="SUPFAM" id="SSF56214">
    <property type="entry name" value="4'-phosphopantetheinyl transferase"/>
    <property type="match status" value="1"/>
</dbReference>
<protein>
    <recommendedName>
        <fullName evidence="11">Holo-[acyl-carrier-protein] synthase</fullName>
        <shortName evidence="11">Holo-ACP synthase</shortName>
        <ecNumber evidence="11">2.7.8.7</ecNumber>
    </recommendedName>
    <alternativeName>
        <fullName evidence="11">4'-phosphopantetheinyl transferase AcpS</fullName>
    </alternativeName>
</protein>
<keyword evidence="4 11" id="KW-0444">Lipid biosynthesis</keyword>
<evidence type="ECO:0000256" key="5">
    <source>
        <dbReference type="ARBA" id="ARBA00022679"/>
    </source>
</evidence>
<evidence type="ECO:0000256" key="1">
    <source>
        <dbReference type="ARBA" id="ARBA00001946"/>
    </source>
</evidence>
<evidence type="ECO:0000256" key="7">
    <source>
        <dbReference type="ARBA" id="ARBA00022832"/>
    </source>
</evidence>
<evidence type="ECO:0000256" key="11">
    <source>
        <dbReference type="HAMAP-Rule" id="MF_00101"/>
    </source>
</evidence>
<feature type="binding site" evidence="11">
    <location>
        <position position="58"/>
    </location>
    <ligand>
        <name>Mg(2+)</name>
        <dbReference type="ChEBI" id="CHEBI:18420"/>
    </ligand>
</feature>
<reference evidence="14 15" key="3">
    <citation type="journal article" date="2019" name="Int. J. Syst. Evol. Microbiol.">
        <title>Anaerobacillus isosaccharinicus sp. nov., an alkaliphilic bacterium which degrades isosaccharinic acid.</title>
        <authorList>
            <person name="Bassil N.M."/>
            <person name="Lloyd J.R."/>
        </authorList>
    </citation>
    <scope>NUCLEOTIDE SEQUENCE [LARGE SCALE GENOMIC DNA]</scope>
    <source>
        <strain evidence="14 15">NB2006</strain>
    </source>
</reference>
<evidence type="ECO:0000256" key="3">
    <source>
        <dbReference type="ARBA" id="ARBA00022490"/>
    </source>
</evidence>
<feature type="domain" description="4'-phosphopantetheinyl transferase" evidence="12">
    <location>
        <begin position="4"/>
        <end position="111"/>
    </location>
</feature>
<dbReference type="NCBIfam" id="TIGR00516">
    <property type="entry name" value="acpS"/>
    <property type="match status" value="1"/>
</dbReference>
<comment type="cofactor">
    <cofactor evidence="1 11">
        <name>Mg(2+)</name>
        <dbReference type="ChEBI" id="CHEBI:18420"/>
    </cofactor>
</comment>
<reference evidence="13 15" key="1">
    <citation type="submission" date="2016-10" db="EMBL/GenBank/DDBJ databases">
        <title>Draft genome sequences of four alkaliphilic bacteria belonging to the Anaerobacillus genus.</title>
        <authorList>
            <person name="Bassil N.M."/>
            <person name="Lloyd J.R."/>
        </authorList>
    </citation>
    <scope>NUCLEOTIDE SEQUENCE [LARGE SCALE GENOMIC DNA]</scope>
    <source>
        <strain evidence="13 15">NB2006</strain>
    </source>
</reference>
<keyword evidence="6 11" id="KW-0479">Metal-binding</keyword>
<dbReference type="EMBL" id="LQXD01000001">
    <property type="protein sequence ID" value="OIJ23497.1"/>
    <property type="molecule type" value="Genomic_DNA"/>
</dbReference>
<dbReference type="InterPro" id="IPR050559">
    <property type="entry name" value="P-Pant_transferase_sf"/>
</dbReference>
<dbReference type="AlphaFoldDB" id="A0A1S2MHT4"/>
<keyword evidence="5 11" id="KW-0808">Transferase</keyword>
<evidence type="ECO:0000259" key="12">
    <source>
        <dbReference type="Pfam" id="PF01648"/>
    </source>
</evidence>
<dbReference type="Proteomes" id="UP000180175">
    <property type="component" value="Chromosome"/>
</dbReference>
<dbReference type="GO" id="GO:0005829">
    <property type="term" value="C:cytosol"/>
    <property type="evidence" value="ECO:0007669"/>
    <property type="project" value="TreeGrafter"/>
</dbReference>
<keyword evidence="15" id="KW-1185">Reference proteome</keyword>
<dbReference type="InterPro" id="IPR004568">
    <property type="entry name" value="Ppantetheine-prot_Trfase_dom"/>
</dbReference>
<dbReference type="KEGG" id="aia:AWH56_009430"/>
<evidence type="ECO:0000256" key="8">
    <source>
        <dbReference type="ARBA" id="ARBA00022842"/>
    </source>
</evidence>
<dbReference type="HAMAP" id="MF_00101">
    <property type="entry name" value="AcpS"/>
    <property type="match status" value="1"/>
</dbReference>
<dbReference type="PANTHER" id="PTHR12215">
    <property type="entry name" value="PHOSPHOPANTETHEINE TRANSFERASE"/>
    <property type="match status" value="1"/>
</dbReference>
<feature type="binding site" evidence="11">
    <location>
        <position position="8"/>
    </location>
    <ligand>
        <name>Mg(2+)</name>
        <dbReference type="ChEBI" id="CHEBI:18420"/>
    </ligand>
</feature>
<dbReference type="Gene3D" id="3.90.470.20">
    <property type="entry name" value="4'-phosphopantetheinyl transferase domain"/>
    <property type="match status" value="1"/>
</dbReference>
<comment type="similarity">
    <text evidence="11">Belongs to the P-Pant transferase superfamily. AcpS family.</text>
</comment>
<evidence type="ECO:0000256" key="9">
    <source>
        <dbReference type="ARBA" id="ARBA00023098"/>
    </source>
</evidence>
<dbReference type="GO" id="GO:0000287">
    <property type="term" value="F:magnesium ion binding"/>
    <property type="evidence" value="ECO:0007669"/>
    <property type="project" value="UniProtKB-UniRule"/>
</dbReference>
<comment type="function">
    <text evidence="11">Transfers the 4'-phosphopantetheine moiety from coenzyme A to a Ser of acyl-carrier-protein.</text>
</comment>
<dbReference type="GO" id="GO:0006633">
    <property type="term" value="P:fatty acid biosynthetic process"/>
    <property type="evidence" value="ECO:0007669"/>
    <property type="project" value="UniProtKB-UniRule"/>
</dbReference>
<evidence type="ECO:0000256" key="2">
    <source>
        <dbReference type="ARBA" id="ARBA00010990"/>
    </source>
</evidence>
<comment type="catalytic activity">
    <reaction evidence="11">
        <text>apo-[ACP] + CoA = holo-[ACP] + adenosine 3',5'-bisphosphate + H(+)</text>
        <dbReference type="Rhea" id="RHEA:12068"/>
        <dbReference type="Rhea" id="RHEA-COMP:9685"/>
        <dbReference type="Rhea" id="RHEA-COMP:9690"/>
        <dbReference type="ChEBI" id="CHEBI:15378"/>
        <dbReference type="ChEBI" id="CHEBI:29999"/>
        <dbReference type="ChEBI" id="CHEBI:57287"/>
        <dbReference type="ChEBI" id="CHEBI:58343"/>
        <dbReference type="ChEBI" id="CHEBI:64479"/>
        <dbReference type="EC" id="2.7.8.7"/>
    </reaction>
</comment>
<evidence type="ECO:0000256" key="10">
    <source>
        <dbReference type="ARBA" id="ARBA00023160"/>
    </source>
</evidence>
<evidence type="ECO:0000313" key="13">
    <source>
        <dbReference type="EMBL" id="OIJ23497.1"/>
    </source>
</evidence>